<evidence type="ECO:0000313" key="2">
    <source>
        <dbReference type="EMBL" id="SDF25277.1"/>
    </source>
</evidence>
<dbReference type="InterPro" id="IPR037401">
    <property type="entry name" value="SnoaL-like"/>
</dbReference>
<dbReference type="SUPFAM" id="SSF54427">
    <property type="entry name" value="NTF2-like"/>
    <property type="match status" value="1"/>
</dbReference>
<dbReference type="OrthoDB" id="1115105at2"/>
<comment type="caution">
    <text evidence="2">The sequence shown here is derived from an EMBL/GenBank/DDBJ whole genome shotgun (WGS) entry which is preliminary data.</text>
</comment>
<gene>
    <name evidence="2" type="ORF">SAMN05660686_00755</name>
</gene>
<name>A0A8G2EUA7_9PROT</name>
<organism evidence="2 3">
    <name type="scientific">Thalassobaculum litoreum DSM 18839</name>
    <dbReference type="NCBI Taxonomy" id="1123362"/>
    <lineage>
        <taxon>Bacteria</taxon>
        <taxon>Pseudomonadati</taxon>
        <taxon>Pseudomonadota</taxon>
        <taxon>Alphaproteobacteria</taxon>
        <taxon>Rhodospirillales</taxon>
        <taxon>Thalassobaculaceae</taxon>
        <taxon>Thalassobaculum</taxon>
    </lineage>
</organism>
<dbReference type="Gene3D" id="3.10.450.50">
    <property type="match status" value="1"/>
</dbReference>
<proteinExistence type="predicted"/>
<protein>
    <submittedName>
        <fullName evidence="2">SnoaL-like domain-containing protein</fullName>
    </submittedName>
</protein>
<dbReference type="RefSeq" id="WP_028793922.1">
    <property type="nucleotide sequence ID" value="NZ_FNBW01000002.1"/>
</dbReference>
<evidence type="ECO:0000259" key="1">
    <source>
        <dbReference type="Pfam" id="PF12680"/>
    </source>
</evidence>
<dbReference type="EMBL" id="FNBW01000002">
    <property type="protein sequence ID" value="SDF25277.1"/>
    <property type="molecule type" value="Genomic_DNA"/>
</dbReference>
<dbReference type="Pfam" id="PF12680">
    <property type="entry name" value="SnoaL_2"/>
    <property type="match status" value="1"/>
</dbReference>
<reference evidence="2 3" key="1">
    <citation type="submission" date="2016-10" db="EMBL/GenBank/DDBJ databases">
        <authorList>
            <person name="Varghese N."/>
            <person name="Submissions S."/>
        </authorList>
    </citation>
    <scope>NUCLEOTIDE SEQUENCE [LARGE SCALE GENOMIC DNA]</scope>
    <source>
        <strain evidence="2 3">DSM 18839</strain>
    </source>
</reference>
<dbReference type="InterPro" id="IPR032710">
    <property type="entry name" value="NTF2-like_dom_sf"/>
</dbReference>
<feature type="domain" description="SnoaL-like" evidence="1">
    <location>
        <begin position="14"/>
        <end position="111"/>
    </location>
</feature>
<accession>A0A8G2EUA7</accession>
<dbReference type="Proteomes" id="UP000198615">
    <property type="component" value="Unassembled WGS sequence"/>
</dbReference>
<sequence>MIDGRRNLDAYLAAYELMGPDRLDVFDDVCDPDVRFVDPFNDLHGLERFKDVYRHMYATLENPRFTILDRAAGDMAGYIRWRFDFGLRGRAMTIDGMSEVVFGPDGRVVAHIDHWDAGSQVYARVPVLGALIRWVRGRLAV</sequence>
<evidence type="ECO:0000313" key="3">
    <source>
        <dbReference type="Proteomes" id="UP000198615"/>
    </source>
</evidence>
<keyword evidence="3" id="KW-1185">Reference proteome</keyword>
<dbReference type="AlphaFoldDB" id="A0A8G2EUA7"/>